<evidence type="ECO:0000313" key="3">
    <source>
        <dbReference type="Proteomes" id="UP000824890"/>
    </source>
</evidence>
<gene>
    <name evidence="2" type="ORF">HID58_081451</name>
</gene>
<keyword evidence="3" id="KW-1185">Reference proteome</keyword>
<feature type="region of interest" description="Disordered" evidence="1">
    <location>
        <begin position="28"/>
        <end position="60"/>
    </location>
</feature>
<dbReference type="EMBL" id="JAGKQM010000018">
    <property type="protein sequence ID" value="KAH0864240.1"/>
    <property type="molecule type" value="Genomic_DNA"/>
</dbReference>
<accession>A0ABQ7YAY6</accession>
<protein>
    <submittedName>
        <fullName evidence="2">Uncharacterized protein</fullName>
    </submittedName>
</protein>
<feature type="compositionally biased region" description="Basic and acidic residues" evidence="1">
    <location>
        <begin position="30"/>
        <end position="44"/>
    </location>
</feature>
<reference evidence="2 3" key="1">
    <citation type="submission" date="2021-05" db="EMBL/GenBank/DDBJ databases">
        <title>Genome Assembly of Synthetic Allotetraploid Brassica napus Reveals Homoeologous Exchanges between Subgenomes.</title>
        <authorList>
            <person name="Davis J.T."/>
        </authorList>
    </citation>
    <scope>NUCLEOTIDE SEQUENCE [LARGE SCALE GENOMIC DNA]</scope>
    <source>
        <strain evidence="3">cv. Da-Ae</strain>
        <tissue evidence="2">Seedling</tissue>
    </source>
</reference>
<dbReference type="Proteomes" id="UP000824890">
    <property type="component" value="Unassembled WGS sequence"/>
</dbReference>
<comment type="caution">
    <text evidence="2">The sequence shown here is derived from an EMBL/GenBank/DDBJ whole genome shotgun (WGS) entry which is preliminary data.</text>
</comment>
<organism evidence="2 3">
    <name type="scientific">Brassica napus</name>
    <name type="common">Rape</name>
    <dbReference type="NCBI Taxonomy" id="3708"/>
    <lineage>
        <taxon>Eukaryota</taxon>
        <taxon>Viridiplantae</taxon>
        <taxon>Streptophyta</taxon>
        <taxon>Embryophyta</taxon>
        <taxon>Tracheophyta</taxon>
        <taxon>Spermatophyta</taxon>
        <taxon>Magnoliopsida</taxon>
        <taxon>eudicotyledons</taxon>
        <taxon>Gunneridae</taxon>
        <taxon>Pentapetalae</taxon>
        <taxon>rosids</taxon>
        <taxon>malvids</taxon>
        <taxon>Brassicales</taxon>
        <taxon>Brassicaceae</taxon>
        <taxon>Brassiceae</taxon>
        <taxon>Brassica</taxon>
    </lineage>
</organism>
<evidence type="ECO:0000256" key="1">
    <source>
        <dbReference type="SAM" id="MobiDB-lite"/>
    </source>
</evidence>
<name>A0ABQ7YAY6_BRANA</name>
<sequence length="73" mass="8170">MAEYPLEQGPASISLKLLTVIHLYREDEESSRIDGEQGMEERSSRSTGRRFPAKPMAPSPVSRTRVVHALGFI</sequence>
<proteinExistence type="predicted"/>
<evidence type="ECO:0000313" key="2">
    <source>
        <dbReference type="EMBL" id="KAH0864240.1"/>
    </source>
</evidence>